<dbReference type="GO" id="GO:0016829">
    <property type="term" value="F:lyase activity"/>
    <property type="evidence" value="ECO:0007669"/>
    <property type="project" value="UniProtKB-KW"/>
</dbReference>
<dbReference type="GO" id="GO:0051701">
    <property type="term" value="P:biological process involved in interaction with host"/>
    <property type="evidence" value="ECO:0007669"/>
    <property type="project" value="UniProtKB-ARBA"/>
</dbReference>
<keyword evidence="4" id="KW-0456">Lyase</keyword>
<dbReference type="Pfam" id="PF12708">
    <property type="entry name" value="Pect-lyase_RHGA_epim"/>
    <property type="match status" value="1"/>
</dbReference>
<dbReference type="GO" id="GO:0019058">
    <property type="term" value="P:viral life cycle"/>
    <property type="evidence" value="ECO:0007669"/>
    <property type="project" value="UniProtKB-ARBA"/>
</dbReference>
<dbReference type="SUPFAM" id="SSF51126">
    <property type="entry name" value="Pectin lyase-like"/>
    <property type="match status" value="1"/>
</dbReference>
<evidence type="ECO:0000256" key="2">
    <source>
        <dbReference type="ARBA" id="ARBA00022844"/>
    </source>
</evidence>
<protein>
    <submittedName>
        <fullName evidence="4">Pectate lyase superfamily protein</fullName>
    </submittedName>
</protein>
<dbReference type="GO" id="GO:0044423">
    <property type="term" value="C:virion component"/>
    <property type="evidence" value="ECO:0007669"/>
    <property type="project" value="UniProtKB-KW"/>
</dbReference>
<feature type="domain" description="Rhamnogalacturonase A/B/Epimerase-like pectate lyase" evidence="3">
    <location>
        <begin position="101"/>
        <end position="327"/>
    </location>
</feature>
<dbReference type="EMBL" id="LR797503">
    <property type="protein sequence ID" value="CAB4221460.1"/>
    <property type="molecule type" value="Genomic_DNA"/>
</dbReference>
<accession>A0A6J5T1M4</accession>
<dbReference type="InterPro" id="IPR012334">
    <property type="entry name" value="Pectin_lyas_fold"/>
</dbReference>
<dbReference type="InterPro" id="IPR011050">
    <property type="entry name" value="Pectin_lyase_fold/virulence"/>
</dbReference>
<sequence>MAVIQISQIQVRRGYLQDVGQLNSGEFGWAVDKLRLFIGNGLLQEGAPYEGNTEILTANSDLLGLISNYIFRGQLGGYSIISGVDPAHPTERLIQDKLDDFVNVRDFGAAGDGTADDTPSIQRAIDEIYARRSILTPSIARRTIRFHPGVYSITQPLIIPQYCVFENIGKQSVFIIQRGLNATSIFRVTTSTGISYADQGNTLDELSELGYVEMNGITFQSDIGNIPLGIIDSAKVVKFHRCQFIGLDDSPGAVGPGRCLTISSYVAKTKSVYFNECDFTRNNIAIEILNDVGTTDVSFDKCSFGNVYQGIKITSNVDSLMSVRITNSKFENISQQAIFSDSSVNGVISSMNTFLNIGNMYLQEGIPITPVIEFNGKHNYSIADIFSRTEADNKYAATVVHNGEYSVSTNAVEEMRFGHTYQTVGKTVLMNNSSVNLIPLSEKFKSGKVDYTIERDDAQRSGTIRFSMNNTTKKSEYHDSYTETDAVGVDVTVEFNSQTSLDKPYIICVADARGSSLAMTYDVKSLFN</sequence>
<gene>
    <name evidence="4" type="ORF">UFOVP1636_316</name>
</gene>
<evidence type="ECO:0000259" key="3">
    <source>
        <dbReference type="Pfam" id="PF12708"/>
    </source>
</evidence>
<evidence type="ECO:0000256" key="1">
    <source>
        <dbReference type="ARBA" id="ARBA00004328"/>
    </source>
</evidence>
<evidence type="ECO:0000313" key="4">
    <source>
        <dbReference type="EMBL" id="CAB4221460.1"/>
    </source>
</evidence>
<reference evidence="4" key="1">
    <citation type="submission" date="2020-05" db="EMBL/GenBank/DDBJ databases">
        <authorList>
            <person name="Chiriac C."/>
            <person name="Salcher M."/>
            <person name="Ghai R."/>
            <person name="Kavagutti S V."/>
        </authorList>
    </citation>
    <scope>NUCLEOTIDE SEQUENCE</scope>
</reference>
<keyword evidence="2" id="KW-0946">Virion</keyword>
<dbReference type="Gene3D" id="2.160.20.10">
    <property type="entry name" value="Single-stranded right-handed beta-helix, Pectin lyase-like"/>
    <property type="match status" value="1"/>
</dbReference>
<name>A0A6J5T1M4_9CAUD</name>
<dbReference type="InterPro" id="IPR024535">
    <property type="entry name" value="RHGA/B-epi-like_pectate_lyase"/>
</dbReference>
<comment type="subcellular location">
    <subcellularLocation>
        <location evidence="1">Virion</location>
    </subcellularLocation>
</comment>
<organism evidence="4">
    <name type="scientific">uncultured Caudovirales phage</name>
    <dbReference type="NCBI Taxonomy" id="2100421"/>
    <lineage>
        <taxon>Viruses</taxon>
        <taxon>Duplodnaviria</taxon>
        <taxon>Heunggongvirae</taxon>
        <taxon>Uroviricota</taxon>
        <taxon>Caudoviricetes</taxon>
        <taxon>Peduoviridae</taxon>
        <taxon>Maltschvirus</taxon>
        <taxon>Maltschvirus maltsch</taxon>
    </lineage>
</organism>
<proteinExistence type="predicted"/>